<dbReference type="EMBL" id="EAAA01002648">
    <property type="status" value="NOT_ANNOTATED_CDS"/>
    <property type="molecule type" value="Genomic_DNA"/>
</dbReference>
<reference evidence="2" key="1">
    <citation type="journal article" date="2002" name="Science">
        <title>The draft genome of Ciona intestinalis: insights into chordate and vertebrate origins.</title>
        <authorList>
            <person name="Dehal P."/>
            <person name="Satou Y."/>
            <person name="Campbell R.K."/>
            <person name="Chapman J."/>
            <person name="Degnan B."/>
            <person name="De Tomaso A."/>
            <person name="Davidson B."/>
            <person name="Di Gregorio A."/>
            <person name="Gelpke M."/>
            <person name="Goodstein D.M."/>
            <person name="Harafuji N."/>
            <person name="Hastings K.E."/>
            <person name="Ho I."/>
            <person name="Hotta K."/>
            <person name="Huang W."/>
            <person name="Kawashima T."/>
            <person name="Lemaire P."/>
            <person name="Martinez D."/>
            <person name="Meinertzhagen I.A."/>
            <person name="Necula S."/>
            <person name="Nonaka M."/>
            <person name="Putnam N."/>
            <person name="Rash S."/>
            <person name="Saiga H."/>
            <person name="Satake M."/>
            <person name="Terry A."/>
            <person name="Yamada L."/>
            <person name="Wang H.G."/>
            <person name="Awazu S."/>
            <person name="Azumi K."/>
            <person name="Boore J."/>
            <person name="Branno M."/>
            <person name="Chin-Bow S."/>
            <person name="DeSantis R."/>
            <person name="Doyle S."/>
            <person name="Francino P."/>
            <person name="Keys D.N."/>
            <person name="Haga S."/>
            <person name="Hayashi H."/>
            <person name="Hino K."/>
            <person name="Imai K.S."/>
            <person name="Inaba K."/>
            <person name="Kano S."/>
            <person name="Kobayashi K."/>
            <person name="Kobayashi M."/>
            <person name="Lee B.I."/>
            <person name="Makabe K.W."/>
            <person name="Manohar C."/>
            <person name="Matassi G."/>
            <person name="Medina M."/>
            <person name="Mochizuki Y."/>
            <person name="Mount S."/>
            <person name="Morishita T."/>
            <person name="Miura S."/>
            <person name="Nakayama A."/>
            <person name="Nishizaka S."/>
            <person name="Nomoto H."/>
            <person name="Ohta F."/>
            <person name="Oishi K."/>
            <person name="Rigoutsos I."/>
            <person name="Sano M."/>
            <person name="Sasaki A."/>
            <person name="Sasakura Y."/>
            <person name="Shoguchi E."/>
            <person name="Shin-i T."/>
            <person name="Spagnuolo A."/>
            <person name="Stainier D."/>
            <person name="Suzuki M.M."/>
            <person name="Tassy O."/>
            <person name="Takatori N."/>
            <person name="Tokuoka M."/>
            <person name="Yagi K."/>
            <person name="Yoshizaki F."/>
            <person name="Wada S."/>
            <person name="Zhang C."/>
            <person name="Hyatt P.D."/>
            <person name="Larimer F."/>
            <person name="Detter C."/>
            <person name="Doggett N."/>
            <person name="Glavina T."/>
            <person name="Hawkins T."/>
            <person name="Richardson P."/>
            <person name="Lucas S."/>
            <person name="Kohara Y."/>
            <person name="Levine M."/>
            <person name="Satoh N."/>
            <person name="Rokhsar D.S."/>
        </authorList>
    </citation>
    <scope>NUCLEOTIDE SEQUENCE [LARGE SCALE GENOMIC DNA]</scope>
</reference>
<dbReference type="Proteomes" id="UP000008144">
    <property type="component" value="Chromosome 8"/>
</dbReference>
<keyword evidence="2" id="KW-1185">Reference proteome</keyword>
<accession>H2XXG1</accession>
<reference evidence="1" key="2">
    <citation type="journal article" date="2008" name="Genome Biol.">
        <title>Improved genome assembly and evidence-based global gene model set for the chordate Ciona intestinalis: new insight into intron and operon populations.</title>
        <authorList>
            <person name="Satou Y."/>
            <person name="Mineta K."/>
            <person name="Ogasawara M."/>
            <person name="Sasakura Y."/>
            <person name="Shoguchi E."/>
            <person name="Ueno K."/>
            <person name="Yamada L."/>
            <person name="Matsumoto J."/>
            <person name="Wasserscheid J."/>
            <person name="Dewar K."/>
            <person name="Wiley G.B."/>
            <person name="Macmil S.L."/>
            <person name="Roe B.A."/>
            <person name="Zeller R.W."/>
            <person name="Hastings K.E."/>
            <person name="Lemaire P."/>
            <person name="Lindquist E."/>
            <person name="Endo T."/>
            <person name="Hotta K."/>
            <person name="Inaba K."/>
        </authorList>
    </citation>
    <scope>NUCLEOTIDE SEQUENCE [LARGE SCALE GENOMIC DNA]</scope>
    <source>
        <strain evidence="1">wild type</strain>
    </source>
</reference>
<organism evidence="1 2">
    <name type="scientific">Ciona intestinalis</name>
    <name type="common">Transparent sea squirt</name>
    <name type="synonym">Ascidia intestinalis</name>
    <dbReference type="NCBI Taxonomy" id="7719"/>
    <lineage>
        <taxon>Eukaryota</taxon>
        <taxon>Metazoa</taxon>
        <taxon>Chordata</taxon>
        <taxon>Tunicata</taxon>
        <taxon>Ascidiacea</taxon>
        <taxon>Phlebobranchia</taxon>
        <taxon>Cionidae</taxon>
        <taxon>Ciona</taxon>
    </lineage>
</organism>
<dbReference type="HOGENOM" id="CLU_1104825_0_0_1"/>
<dbReference type="AlphaFoldDB" id="H2XXG1"/>
<evidence type="ECO:0008006" key="3">
    <source>
        <dbReference type="Google" id="ProtNLM"/>
    </source>
</evidence>
<protein>
    <recommendedName>
        <fullName evidence="3">Laminin G domain-containing protein</fullName>
    </recommendedName>
</protein>
<proteinExistence type="predicted"/>
<dbReference type="Gene3D" id="2.60.120.200">
    <property type="match status" value="1"/>
</dbReference>
<reference evidence="1" key="4">
    <citation type="submission" date="2025-09" db="UniProtKB">
        <authorList>
            <consortium name="Ensembl"/>
        </authorList>
    </citation>
    <scope>IDENTIFICATION</scope>
</reference>
<evidence type="ECO:0000313" key="1">
    <source>
        <dbReference type="Ensembl" id="ENSCINP00000034345.1"/>
    </source>
</evidence>
<dbReference type="Ensembl" id="ENSCINT00000036387.1">
    <property type="protein sequence ID" value="ENSCINP00000034345.1"/>
    <property type="gene ID" value="ENSCING00000020816.1"/>
</dbReference>
<dbReference type="InParanoid" id="H2XXG1"/>
<evidence type="ECO:0000313" key="2">
    <source>
        <dbReference type="Proteomes" id="UP000008144"/>
    </source>
</evidence>
<sequence length="252" mass="28504">MQNGALMFSLGKKNEATVTLPVAQHLEVSEEFHVLKFQRNGSKLRLEMDDLQPINYKVPRQFLSAFITTTVSAMLLGLSQNSTNELMYSQTLSSCVYRLSINERYILSPEDALETRDIEPCQASSPIQCGNPYCGNGGICYKTLDCNDHITVEKVNGKRAEESQQEIEVGRLFKSVEFEFGQKLFIHSIRLTSLQRETGESCDTIDYEVQIKGDQSYHNYSERQETAISTSSRTLFLHWPVPTTAIRVKISG</sequence>
<reference evidence="1" key="3">
    <citation type="submission" date="2025-08" db="UniProtKB">
        <authorList>
            <consortium name="Ensembl"/>
        </authorList>
    </citation>
    <scope>IDENTIFICATION</scope>
</reference>
<name>H2XXG1_CIOIN</name>